<evidence type="ECO:0000313" key="1">
    <source>
        <dbReference type="EMBL" id="TKR93623.1"/>
    </source>
</evidence>
<accession>A0A4U5PBT5</accession>
<name>A0A4U5PBT5_STECR</name>
<reference evidence="1 2" key="1">
    <citation type="journal article" date="2015" name="Genome Biol.">
        <title>Comparative genomics of Steinernema reveals deeply conserved gene regulatory networks.</title>
        <authorList>
            <person name="Dillman A.R."/>
            <person name="Macchietto M."/>
            <person name="Porter C.F."/>
            <person name="Rogers A."/>
            <person name="Williams B."/>
            <person name="Antoshechkin I."/>
            <person name="Lee M.M."/>
            <person name="Goodwin Z."/>
            <person name="Lu X."/>
            <person name="Lewis E.E."/>
            <person name="Goodrich-Blair H."/>
            <person name="Stock S.P."/>
            <person name="Adams B.J."/>
            <person name="Sternberg P.W."/>
            <person name="Mortazavi A."/>
        </authorList>
    </citation>
    <scope>NUCLEOTIDE SEQUENCE [LARGE SCALE GENOMIC DNA]</scope>
    <source>
        <strain evidence="1 2">ALL</strain>
    </source>
</reference>
<organism evidence="1 2">
    <name type="scientific">Steinernema carpocapsae</name>
    <name type="common">Entomopathogenic nematode</name>
    <dbReference type="NCBI Taxonomy" id="34508"/>
    <lineage>
        <taxon>Eukaryota</taxon>
        <taxon>Metazoa</taxon>
        <taxon>Ecdysozoa</taxon>
        <taxon>Nematoda</taxon>
        <taxon>Chromadorea</taxon>
        <taxon>Rhabditida</taxon>
        <taxon>Tylenchina</taxon>
        <taxon>Panagrolaimomorpha</taxon>
        <taxon>Strongyloidoidea</taxon>
        <taxon>Steinernematidae</taxon>
        <taxon>Steinernema</taxon>
    </lineage>
</organism>
<evidence type="ECO:0000313" key="2">
    <source>
        <dbReference type="Proteomes" id="UP000298663"/>
    </source>
</evidence>
<comment type="caution">
    <text evidence="1">The sequence shown here is derived from an EMBL/GenBank/DDBJ whole genome shotgun (WGS) entry which is preliminary data.</text>
</comment>
<protein>
    <submittedName>
        <fullName evidence="1">Uncharacterized protein</fullName>
    </submittedName>
</protein>
<dbReference type="Proteomes" id="UP000298663">
    <property type="component" value="Unassembled WGS sequence"/>
</dbReference>
<sequence length="71" mass="7971">MRNDVEPEVVTDVLNEVAGINIAAFKAEMLMLHSDNISRDQPPMKNPVQNEPSSLCTCIQCVLLLCIPWFQ</sequence>
<dbReference type="EMBL" id="AZBU02000002">
    <property type="protein sequence ID" value="TKR93623.1"/>
    <property type="molecule type" value="Genomic_DNA"/>
</dbReference>
<proteinExistence type="predicted"/>
<keyword evidence="2" id="KW-1185">Reference proteome</keyword>
<dbReference type="AlphaFoldDB" id="A0A4U5PBT5"/>
<reference evidence="1 2" key="2">
    <citation type="journal article" date="2019" name="G3 (Bethesda)">
        <title>Hybrid Assembly of the Genome of the Entomopathogenic Nematode Steinernema carpocapsae Identifies the X-Chromosome.</title>
        <authorList>
            <person name="Serra L."/>
            <person name="Macchietto M."/>
            <person name="Macias-Munoz A."/>
            <person name="McGill C.J."/>
            <person name="Rodriguez I.M."/>
            <person name="Rodriguez B."/>
            <person name="Murad R."/>
            <person name="Mortazavi A."/>
        </authorList>
    </citation>
    <scope>NUCLEOTIDE SEQUENCE [LARGE SCALE GENOMIC DNA]</scope>
    <source>
        <strain evidence="1 2">ALL</strain>
    </source>
</reference>
<gene>
    <name evidence="1" type="ORF">L596_008039</name>
</gene>